<dbReference type="WBParaSite" id="SVE_0843300.1">
    <property type="protein sequence ID" value="SVE_0843300.1"/>
    <property type="gene ID" value="SVE_0843300"/>
</dbReference>
<keyword evidence="2" id="KW-1185">Reference proteome</keyword>
<name>A0A0K0FHR8_STRVS</name>
<proteinExistence type="predicted"/>
<protein>
    <submittedName>
        <fullName evidence="3">Uncharacterized protein</fullName>
    </submittedName>
</protein>
<organism evidence="2 3">
    <name type="scientific">Strongyloides venezuelensis</name>
    <name type="common">Threadworm</name>
    <dbReference type="NCBI Taxonomy" id="75913"/>
    <lineage>
        <taxon>Eukaryota</taxon>
        <taxon>Metazoa</taxon>
        <taxon>Ecdysozoa</taxon>
        <taxon>Nematoda</taxon>
        <taxon>Chromadorea</taxon>
        <taxon>Rhabditida</taxon>
        <taxon>Tylenchina</taxon>
        <taxon>Panagrolaimomorpha</taxon>
        <taxon>Strongyloidoidea</taxon>
        <taxon>Strongyloididae</taxon>
        <taxon>Strongyloides</taxon>
    </lineage>
</organism>
<dbReference type="AlphaFoldDB" id="A0A0K0FHR8"/>
<feature type="transmembrane region" description="Helical" evidence="1">
    <location>
        <begin position="6"/>
        <end position="25"/>
    </location>
</feature>
<evidence type="ECO:0000313" key="3">
    <source>
        <dbReference type="WBParaSite" id="SVE_0843300.1"/>
    </source>
</evidence>
<keyword evidence="1" id="KW-1133">Transmembrane helix</keyword>
<keyword evidence="1" id="KW-0472">Membrane</keyword>
<dbReference type="Proteomes" id="UP000035680">
    <property type="component" value="Unassembled WGS sequence"/>
</dbReference>
<accession>A0A0K0FHR8</accession>
<keyword evidence="1" id="KW-0812">Transmembrane</keyword>
<evidence type="ECO:0000256" key="1">
    <source>
        <dbReference type="SAM" id="Phobius"/>
    </source>
</evidence>
<reference evidence="3" key="2">
    <citation type="submission" date="2015-08" db="UniProtKB">
        <authorList>
            <consortium name="WormBaseParasite"/>
        </authorList>
    </citation>
    <scope>IDENTIFICATION</scope>
</reference>
<sequence length="112" mass="13727">MYFLKFTIQFIVILNIAINSIGFRYHCIGRNDKPPCFLDMIPWEHSYKKVLSKFLLPIDLEYFQNLFYRAMYCSRYLYSVNDLLKLLLTDDQVVSLKFVFYCNWLREKFMQY</sequence>
<reference evidence="2" key="1">
    <citation type="submission" date="2014-07" db="EMBL/GenBank/DDBJ databases">
        <authorList>
            <person name="Martin A.A"/>
            <person name="De Silva N."/>
        </authorList>
    </citation>
    <scope>NUCLEOTIDE SEQUENCE</scope>
</reference>
<evidence type="ECO:0000313" key="2">
    <source>
        <dbReference type="Proteomes" id="UP000035680"/>
    </source>
</evidence>